<dbReference type="PANTHER" id="PTHR38788:SF3">
    <property type="entry name" value="CLR5 DOMAIN-CONTAINING PROTEIN"/>
    <property type="match status" value="1"/>
</dbReference>
<name>A0A0D2FSC3_9EURO</name>
<feature type="region of interest" description="Disordered" evidence="1">
    <location>
        <begin position="493"/>
        <end position="527"/>
    </location>
</feature>
<dbReference type="Proteomes" id="UP000054266">
    <property type="component" value="Unassembled WGS sequence"/>
</dbReference>
<accession>A0A0D2FSC3</accession>
<keyword evidence="4" id="KW-1185">Reference proteome</keyword>
<evidence type="ECO:0000259" key="2">
    <source>
        <dbReference type="Pfam" id="PF14420"/>
    </source>
</evidence>
<feature type="region of interest" description="Disordered" evidence="1">
    <location>
        <begin position="542"/>
        <end position="586"/>
    </location>
</feature>
<dbReference type="AlphaFoldDB" id="A0A0D2FSC3"/>
<reference evidence="3 4" key="1">
    <citation type="submission" date="2015-01" db="EMBL/GenBank/DDBJ databases">
        <title>The Genome Sequence of Capronia semiimmersa CBS27337.</title>
        <authorList>
            <consortium name="The Broad Institute Genomics Platform"/>
            <person name="Cuomo C."/>
            <person name="de Hoog S."/>
            <person name="Gorbushina A."/>
            <person name="Stielow B."/>
            <person name="Teixiera M."/>
            <person name="Abouelleil A."/>
            <person name="Chapman S.B."/>
            <person name="Priest M."/>
            <person name="Young S.K."/>
            <person name="Wortman J."/>
            <person name="Nusbaum C."/>
            <person name="Birren B."/>
        </authorList>
    </citation>
    <scope>NUCLEOTIDE SEQUENCE [LARGE SCALE GENOMIC DNA]</scope>
    <source>
        <strain evidence="3 4">CBS 27337</strain>
    </source>
</reference>
<dbReference type="STRING" id="5601.A0A0D2FSC3"/>
<organism evidence="3 4">
    <name type="scientific">Phialophora macrospora</name>
    <dbReference type="NCBI Taxonomy" id="1851006"/>
    <lineage>
        <taxon>Eukaryota</taxon>
        <taxon>Fungi</taxon>
        <taxon>Dikarya</taxon>
        <taxon>Ascomycota</taxon>
        <taxon>Pezizomycotina</taxon>
        <taxon>Eurotiomycetes</taxon>
        <taxon>Chaetothyriomycetidae</taxon>
        <taxon>Chaetothyriales</taxon>
        <taxon>Herpotrichiellaceae</taxon>
        <taxon>Phialophora</taxon>
    </lineage>
</organism>
<sequence>MVLRATYPDAVSGWLPHRATITRLYRDEGRSLKEVMVIMAEQYGFKATPKMYKARIARWGLDKKNKRHEVKEILWRRAGRKLLGKESEFVLGGRVVDMADVERYARRAGLDLYPEHDSRAESSTVIRDLVCYTPPPSRRCLDAPLPLHNVERFLHSFCLFVGDSLRSGLWTLGKDVMGFACVLGVEYPTSARDHFFLAVERGVRRYNLGDVSQAYRQWRAAFRELHALVQSRRPSQLLCLVELVAHLAECKHEVANLLLRYLGDLVDGHVRRDARLSMLQSLSRLRAEDLVGLTQVSQECSRDAFSGHFDRKSFFLLDSETILMDSPVDSRESSPQPHLSGLISEWEPYDVEALRAARSVMEILMASERYGEAEHITWIHIRRMHEMPYDGVLGGAFSHAYSYLTHLYLMTQDYEKAYHCTFLKVENYFKVLGYRTDLPEDFILSSFKLLSSLAETLRMDEEAEVWRRKYTDLKAHTDASAELELSYLRSGARASQGDQSRGVNAPRLAGQSQSSPSPSSSPPPAELSAISVEDFRKCNCHALAQPRRPSGTGTRPATIAGLRTSSSTAPTEPQGLHEDVGLPTNTHGGTLGVEWRRWRSLPPSTGIGGAGGGAGGRAEATRNLFGQVRKQIPCSSDRNVARGHEHTCRL</sequence>
<evidence type="ECO:0000313" key="4">
    <source>
        <dbReference type="Proteomes" id="UP000054266"/>
    </source>
</evidence>
<evidence type="ECO:0000313" key="3">
    <source>
        <dbReference type="EMBL" id="KIW62934.1"/>
    </source>
</evidence>
<dbReference type="InterPro" id="IPR025676">
    <property type="entry name" value="Clr5_dom"/>
</dbReference>
<dbReference type="Pfam" id="PF14420">
    <property type="entry name" value="Clr5"/>
    <property type="match status" value="1"/>
</dbReference>
<dbReference type="EMBL" id="KN846962">
    <property type="protein sequence ID" value="KIW62934.1"/>
    <property type="molecule type" value="Genomic_DNA"/>
</dbReference>
<proteinExistence type="predicted"/>
<dbReference type="PANTHER" id="PTHR38788">
    <property type="entry name" value="CLR5 DOMAIN-CONTAINING PROTEIN"/>
    <property type="match status" value="1"/>
</dbReference>
<protein>
    <recommendedName>
        <fullName evidence="2">Clr5 domain-containing protein</fullName>
    </recommendedName>
</protein>
<evidence type="ECO:0000256" key="1">
    <source>
        <dbReference type="SAM" id="MobiDB-lite"/>
    </source>
</evidence>
<gene>
    <name evidence="3" type="ORF">PV04_09822</name>
</gene>
<feature type="domain" description="Clr5" evidence="2">
    <location>
        <begin position="13"/>
        <end position="63"/>
    </location>
</feature>